<proteinExistence type="inferred from homology"/>
<protein>
    <recommendedName>
        <fullName evidence="5">Carboxylesterase type B domain-containing protein</fullName>
    </recommendedName>
</protein>
<dbReference type="AlphaFoldDB" id="A0A9P0BI11"/>
<dbReference type="Gene3D" id="3.40.50.1820">
    <property type="entry name" value="alpha/beta hydrolase"/>
    <property type="match status" value="1"/>
</dbReference>
<sequence>MSRFCFFICIVQFCASQLQIEIPNQGTIMGREVSKRRIQKINGYFGIPYAQPPLESLRFAPPRTDPLPAWDGVRNATEYYPACLQTEIDLKQSEIPFFRLLSDAKEEVNEDCLYLNVFTPQGTPPKNGFATIVWFHPGNFTTGSPAMWNPHAIVYRQRVIVVTVAYRLNIMGFFTTMDGEATGNYGLLDQQASMMWVKNNIAKFGGNPDNICLMGYGTGATSIGMHMINAESRQLFHKAIAMSGDFLGKNVVKYPEEDKSLVDRIAPIFACDRKPTSKLIDCLRGAEALLLVEQTSNVDWRPLIDAGLSNATNPFLSEHPMEFFDRGDFHKIPFLTGYTNMEQILEINLDSKDIADNITKESLQQIFTELISNEIPQMNDTDNPCMYNYDHLVDAIMFVYGPSVPIRTVQEFKGIIAEFVTDKSYGSAAFLQASYMSKHQPTYMYRFDMKPSTEAARKALPDWVSVPHLYDLLYVWGVPYWNTDHDWDLRDKRISDTIMSFWTNFARSSDPTENSIYPIKWEALTKENPGILIIDSTFNMSNGENLNYKGFEFWNDYYPKVFKLATQCCSVSDSGSQINFDNILLAVIFSLQILFKY</sequence>
<dbReference type="PROSITE" id="PS00941">
    <property type="entry name" value="CARBOXYLESTERASE_B_2"/>
    <property type="match status" value="1"/>
</dbReference>
<evidence type="ECO:0000256" key="3">
    <source>
        <dbReference type="ARBA" id="ARBA00023180"/>
    </source>
</evidence>
<dbReference type="Pfam" id="PF00135">
    <property type="entry name" value="COesterase"/>
    <property type="match status" value="1"/>
</dbReference>
<evidence type="ECO:0000256" key="4">
    <source>
        <dbReference type="SAM" id="SignalP"/>
    </source>
</evidence>
<feature type="domain" description="Carboxylesterase type B" evidence="5">
    <location>
        <begin position="19"/>
        <end position="548"/>
    </location>
</feature>
<gene>
    <name evidence="6" type="ORF">MELIAE_LOCUS11564</name>
</gene>
<dbReference type="OrthoDB" id="408631at2759"/>
<keyword evidence="2 4" id="KW-0732">Signal</keyword>
<comment type="similarity">
    <text evidence="1">Belongs to the type-B carboxylesterase/lipase family.</text>
</comment>
<evidence type="ECO:0000256" key="2">
    <source>
        <dbReference type="ARBA" id="ARBA00022729"/>
    </source>
</evidence>
<dbReference type="InterPro" id="IPR019819">
    <property type="entry name" value="Carboxylesterase_B_CS"/>
</dbReference>
<accession>A0A9P0BI11</accession>
<keyword evidence="7" id="KW-1185">Reference proteome</keyword>
<dbReference type="PANTHER" id="PTHR43903">
    <property type="entry name" value="NEUROLIGIN"/>
    <property type="match status" value="1"/>
</dbReference>
<feature type="signal peptide" evidence="4">
    <location>
        <begin position="1"/>
        <end position="16"/>
    </location>
</feature>
<dbReference type="InterPro" id="IPR051093">
    <property type="entry name" value="Neuroligin/BSAL"/>
</dbReference>
<evidence type="ECO:0000313" key="6">
    <source>
        <dbReference type="EMBL" id="CAH0562458.1"/>
    </source>
</evidence>
<keyword evidence="3" id="KW-0325">Glycoprotein</keyword>
<evidence type="ECO:0000259" key="5">
    <source>
        <dbReference type="Pfam" id="PF00135"/>
    </source>
</evidence>
<evidence type="ECO:0000256" key="1">
    <source>
        <dbReference type="ARBA" id="ARBA00005964"/>
    </source>
</evidence>
<organism evidence="6 7">
    <name type="scientific">Brassicogethes aeneus</name>
    <name type="common">Rape pollen beetle</name>
    <name type="synonym">Meligethes aeneus</name>
    <dbReference type="NCBI Taxonomy" id="1431903"/>
    <lineage>
        <taxon>Eukaryota</taxon>
        <taxon>Metazoa</taxon>
        <taxon>Ecdysozoa</taxon>
        <taxon>Arthropoda</taxon>
        <taxon>Hexapoda</taxon>
        <taxon>Insecta</taxon>
        <taxon>Pterygota</taxon>
        <taxon>Neoptera</taxon>
        <taxon>Endopterygota</taxon>
        <taxon>Coleoptera</taxon>
        <taxon>Polyphaga</taxon>
        <taxon>Cucujiformia</taxon>
        <taxon>Nitidulidae</taxon>
        <taxon>Meligethinae</taxon>
        <taxon>Brassicogethes</taxon>
    </lineage>
</organism>
<dbReference type="EMBL" id="OV121139">
    <property type="protein sequence ID" value="CAH0562458.1"/>
    <property type="molecule type" value="Genomic_DNA"/>
</dbReference>
<dbReference type="InterPro" id="IPR029058">
    <property type="entry name" value="AB_hydrolase_fold"/>
</dbReference>
<reference evidence="6" key="1">
    <citation type="submission" date="2021-12" db="EMBL/GenBank/DDBJ databases">
        <authorList>
            <person name="King R."/>
        </authorList>
    </citation>
    <scope>NUCLEOTIDE SEQUENCE</scope>
</reference>
<name>A0A9P0BI11_BRAAE</name>
<dbReference type="Proteomes" id="UP001154078">
    <property type="component" value="Chromosome 8"/>
</dbReference>
<dbReference type="SUPFAM" id="SSF53474">
    <property type="entry name" value="alpha/beta-Hydrolases"/>
    <property type="match status" value="1"/>
</dbReference>
<dbReference type="InterPro" id="IPR002018">
    <property type="entry name" value="CarbesteraseB"/>
</dbReference>
<feature type="chain" id="PRO_5040234728" description="Carboxylesterase type B domain-containing protein" evidence="4">
    <location>
        <begin position="17"/>
        <end position="597"/>
    </location>
</feature>
<evidence type="ECO:0000313" key="7">
    <source>
        <dbReference type="Proteomes" id="UP001154078"/>
    </source>
</evidence>